<comment type="miscellaneous">
    <text evidence="10">This enzyme catalyzes only one turnover and therefore is not strictly catalytic. According to one definition, an enzyme is a biocatalyst that acts repeatedly and over many reaction cycles.</text>
</comment>
<dbReference type="PANTHER" id="PTHR46460">
    <property type="entry name" value="METHYLATED-DNA--PROTEIN-CYSTEINE METHYLTRANSFERASE"/>
    <property type="match status" value="1"/>
</dbReference>
<dbReference type="GO" id="GO:0005737">
    <property type="term" value="C:cytoplasm"/>
    <property type="evidence" value="ECO:0007669"/>
    <property type="project" value="UniProtKB-SubCell"/>
</dbReference>
<comment type="caution">
    <text evidence="13">The sequence shown here is derived from an EMBL/GenBank/DDBJ whole genome shotgun (WGS) entry which is preliminary data.</text>
</comment>
<dbReference type="InterPro" id="IPR023546">
    <property type="entry name" value="MGMT"/>
</dbReference>
<dbReference type="CDD" id="cd06445">
    <property type="entry name" value="ATase"/>
    <property type="match status" value="1"/>
</dbReference>
<dbReference type="InterPro" id="IPR036388">
    <property type="entry name" value="WH-like_DNA-bd_sf"/>
</dbReference>
<evidence type="ECO:0000256" key="10">
    <source>
        <dbReference type="HAMAP-Rule" id="MF_00772"/>
    </source>
</evidence>
<evidence type="ECO:0000313" key="13">
    <source>
        <dbReference type="EMBL" id="OEU96919.1"/>
    </source>
</evidence>
<evidence type="ECO:0000256" key="6">
    <source>
        <dbReference type="ARBA" id="ARBA00022679"/>
    </source>
</evidence>
<evidence type="ECO:0000259" key="12">
    <source>
        <dbReference type="Pfam" id="PF01035"/>
    </source>
</evidence>
<reference evidence="13 14" key="1">
    <citation type="journal article" date="2016" name="Front. Microbiol.">
        <title>Comparative Genomics Analysis of Streptomyces Species Reveals Their Adaptation to the Marine Environment and Their Diversity at the Genomic Level.</title>
        <authorList>
            <person name="Tian X."/>
            <person name="Zhang Z."/>
            <person name="Yang T."/>
            <person name="Chen M."/>
            <person name="Li J."/>
            <person name="Chen F."/>
            <person name="Yang J."/>
            <person name="Li W."/>
            <person name="Zhang B."/>
            <person name="Zhang Z."/>
            <person name="Wu J."/>
            <person name="Zhang C."/>
            <person name="Long L."/>
            <person name="Xiao J."/>
        </authorList>
    </citation>
    <scope>NUCLEOTIDE SEQUENCE [LARGE SCALE GENOMIC DNA]</scope>
    <source>
        <strain evidence="13 14">SCSIO 02100</strain>
    </source>
</reference>
<evidence type="ECO:0000256" key="4">
    <source>
        <dbReference type="ARBA" id="ARBA00022490"/>
    </source>
</evidence>
<keyword evidence="14" id="KW-1185">Reference proteome</keyword>
<dbReference type="GO" id="GO:0006307">
    <property type="term" value="P:DNA alkylation repair"/>
    <property type="evidence" value="ECO:0007669"/>
    <property type="project" value="UniProtKB-UniRule"/>
</dbReference>
<evidence type="ECO:0000313" key="14">
    <source>
        <dbReference type="Proteomes" id="UP000176101"/>
    </source>
</evidence>
<organism evidence="13 14">
    <name type="scientific">Streptomyces oceani</name>
    <dbReference type="NCBI Taxonomy" id="1075402"/>
    <lineage>
        <taxon>Bacteria</taxon>
        <taxon>Bacillati</taxon>
        <taxon>Actinomycetota</taxon>
        <taxon>Actinomycetes</taxon>
        <taxon>Kitasatosporales</taxon>
        <taxon>Streptomycetaceae</taxon>
        <taxon>Streptomyces</taxon>
    </lineage>
</organism>
<feature type="domain" description="Methylated-DNA-[protein]-cysteine S-methyltransferase DNA binding" evidence="12">
    <location>
        <begin position="137"/>
        <end position="217"/>
    </location>
</feature>
<comment type="function">
    <text evidence="2 10">Involved in the cellular defense against the biological effects of O6-methylguanine (O6-MeG) and O4-methylthymine (O4-MeT) in DNA. Repairs the methylated nucleobase in DNA by stoichiometrically transferring the methyl group to a cysteine residue in the enzyme. This is a suicide reaction: the enzyme is irreversibly inactivated.</text>
</comment>
<comment type="subcellular location">
    <subcellularLocation>
        <location evidence="10">Cytoplasm</location>
    </subcellularLocation>
</comment>
<evidence type="ECO:0000256" key="3">
    <source>
        <dbReference type="ARBA" id="ARBA00008711"/>
    </source>
</evidence>
<evidence type="ECO:0000256" key="2">
    <source>
        <dbReference type="ARBA" id="ARBA00003317"/>
    </source>
</evidence>
<evidence type="ECO:0000256" key="8">
    <source>
        <dbReference type="ARBA" id="ARBA00023204"/>
    </source>
</evidence>
<dbReference type="HAMAP" id="MF_00772">
    <property type="entry name" value="OGT"/>
    <property type="match status" value="1"/>
</dbReference>
<proteinExistence type="inferred from homology"/>
<keyword evidence="6 10" id="KW-0808">Transferase</keyword>
<gene>
    <name evidence="13" type="ORF">AN216_18400</name>
</gene>
<name>A0A1E7JZ23_9ACTN</name>
<dbReference type="GO" id="GO:0032259">
    <property type="term" value="P:methylation"/>
    <property type="evidence" value="ECO:0007669"/>
    <property type="project" value="UniProtKB-KW"/>
</dbReference>
<evidence type="ECO:0000256" key="7">
    <source>
        <dbReference type="ARBA" id="ARBA00022763"/>
    </source>
</evidence>
<dbReference type="Proteomes" id="UP000176101">
    <property type="component" value="Unassembled WGS sequence"/>
</dbReference>
<evidence type="ECO:0000256" key="5">
    <source>
        <dbReference type="ARBA" id="ARBA00022603"/>
    </source>
</evidence>
<comment type="catalytic activity">
    <reaction evidence="9 10">
        <text>a 6-O-methyl-2'-deoxyguanosine in DNA + L-cysteinyl-[protein] = S-methyl-L-cysteinyl-[protein] + a 2'-deoxyguanosine in DNA</text>
        <dbReference type="Rhea" id="RHEA:24000"/>
        <dbReference type="Rhea" id="RHEA-COMP:10131"/>
        <dbReference type="Rhea" id="RHEA-COMP:10132"/>
        <dbReference type="Rhea" id="RHEA-COMP:11367"/>
        <dbReference type="Rhea" id="RHEA-COMP:11368"/>
        <dbReference type="ChEBI" id="CHEBI:29950"/>
        <dbReference type="ChEBI" id="CHEBI:82612"/>
        <dbReference type="ChEBI" id="CHEBI:85445"/>
        <dbReference type="ChEBI" id="CHEBI:85448"/>
        <dbReference type="EC" id="2.1.1.63"/>
    </reaction>
</comment>
<dbReference type="InterPro" id="IPR001497">
    <property type="entry name" value="MethylDNA_cys_MeTrfase_AS"/>
</dbReference>
<dbReference type="FunFam" id="1.10.10.10:FF:000214">
    <property type="entry name" value="Methylated-DNA--protein-cysteine methyltransferase"/>
    <property type="match status" value="1"/>
</dbReference>
<dbReference type="AlphaFoldDB" id="A0A1E7JZ23"/>
<dbReference type="Pfam" id="PF01035">
    <property type="entry name" value="DNA_binding_1"/>
    <property type="match status" value="1"/>
</dbReference>
<feature type="active site" description="Nucleophile; methyl group acceptor" evidence="10">
    <location>
        <position position="188"/>
    </location>
</feature>
<dbReference type="Gene3D" id="1.10.10.10">
    <property type="entry name" value="Winged helix-like DNA-binding domain superfamily/Winged helix DNA-binding domain"/>
    <property type="match status" value="1"/>
</dbReference>
<sequence length="226" mass="23156">MSRTSSTGWAWTRLETPIGPLLLAATEVGLLRVCFHAHADVTERAVGELRARRGVAPLPYGRGSSWDTAAAGGTGRAAPEGGSGIGDAADPDAAGAGVTAAHPVRVLSDTVDELTAYFHGSSRGFTVPLDWSLTSGFHELVLRELASRVPYGGTVGYQTLADRVGEPGAARAVGLAMGANPLPLVVPCHRVLESGGGIGGFGGGLETKRALLALEGVLPEPLFPLD</sequence>
<dbReference type="SUPFAM" id="SSF46767">
    <property type="entry name" value="Methylated DNA-protein cysteine methyltransferase, C-terminal domain"/>
    <property type="match status" value="1"/>
</dbReference>
<dbReference type="EMBL" id="LJGU01000133">
    <property type="protein sequence ID" value="OEU96919.1"/>
    <property type="molecule type" value="Genomic_DNA"/>
</dbReference>
<evidence type="ECO:0000256" key="1">
    <source>
        <dbReference type="ARBA" id="ARBA00001286"/>
    </source>
</evidence>
<dbReference type="GO" id="GO:0003908">
    <property type="term" value="F:methylated-DNA-[protein]-cysteine S-methyltransferase activity"/>
    <property type="evidence" value="ECO:0007669"/>
    <property type="project" value="UniProtKB-UniRule"/>
</dbReference>
<dbReference type="EC" id="2.1.1.63" evidence="10"/>
<dbReference type="InterPro" id="IPR014048">
    <property type="entry name" value="MethylDNA_cys_MeTrfase_DNA-bd"/>
</dbReference>
<evidence type="ECO:0000256" key="9">
    <source>
        <dbReference type="ARBA" id="ARBA00049348"/>
    </source>
</evidence>
<keyword evidence="7 10" id="KW-0227">DNA damage</keyword>
<keyword evidence="8 10" id="KW-0234">DNA repair</keyword>
<comment type="catalytic activity">
    <reaction evidence="1 10">
        <text>a 4-O-methyl-thymidine in DNA + L-cysteinyl-[protein] = a thymidine in DNA + S-methyl-L-cysteinyl-[protein]</text>
        <dbReference type="Rhea" id="RHEA:53428"/>
        <dbReference type="Rhea" id="RHEA-COMP:10131"/>
        <dbReference type="Rhea" id="RHEA-COMP:10132"/>
        <dbReference type="Rhea" id="RHEA-COMP:13555"/>
        <dbReference type="Rhea" id="RHEA-COMP:13556"/>
        <dbReference type="ChEBI" id="CHEBI:29950"/>
        <dbReference type="ChEBI" id="CHEBI:82612"/>
        <dbReference type="ChEBI" id="CHEBI:137386"/>
        <dbReference type="ChEBI" id="CHEBI:137387"/>
        <dbReference type="EC" id="2.1.1.63"/>
    </reaction>
</comment>
<dbReference type="STRING" id="1075402.AN216_18400"/>
<feature type="compositionally biased region" description="Low complexity" evidence="11">
    <location>
        <begin position="76"/>
        <end position="94"/>
    </location>
</feature>
<dbReference type="RefSeq" id="WP_070197771.1">
    <property type="nucleotide sequence ID" value="NZ_LJGU01000133.1"/>
</dbReference>
<evidence type="ECO:0000256" key="11">
    <source>
        <dbReference type="SAM" id="MobiDB-lite"/>
    </source>
</evidence>
<protein>
    <recommendedName>
        <fullName evidence="10">Methylated-DNA--protein-cysteine methyltransferase</fullName>
        <ecNumber evidence="10">2.1.1.63</ecNumber>
    </recommendedName>
    <alternativeName>
        <fullName evidence="10">6-O-methylguanine-DNA methyltransferase</fullName>
        <shortName evidence="10">MGMT</shortName>
    </alternativeName>
    <alternativeName>
        <fullName evidence="10">O-6-methylguanine-DNA-alkyltransferase</fullName>
    </alternativeName>
</protein>
<feature type="region of interest" description="Disordered" evidence="11">
    <location>
        <begin position="66"/>
        <end position="94"/>
    </location>
</feature>
<dbReference type="OrthoDB" id="9802228at2"/>
<accession>A0A1E7JZ23</accession>
<dbReference type="NCBIfam" id="TIGR00589">
    <property type="entry name" value="ogt"/>
    <property type="match status" value="1"/>
</dbReference>
<keyword evidence="5 10" id="KW-0489">Methyltransferase</keyword>
<keyword evidence="4 10" id="KW-0963">Cytoplasm</keyword>
<dbReference type="InterPro" id="IPR036631">
    <property type="entry name" value="MGMT_N_sf"/>
</dbReference>
<dbReference type="PROSITE" id="PS00374">
    <property type="entry name" value="MGMT"/>
    <property type="match status" value="1"/>
</dbReference>
<dbReference type="PATRIC" id="fig|1075402.3.peg.4843"/>
<dbReference type="PANTHER" id="PTHR46460:SF1">
    <property type="entry name" value="METHYLATED-DNA--PROTEIN-CYSTEINE METHYLTRANSFERASE"/>
    <property type="match status" value="1"/>
</dbReference>
<dbReference type="Gene3D" id="3.30.160.70">
    <property type="entry name" value="Methylated DNA-protein cysteine methyltransferase domain"/>
    <property type="match status" value="1"/>
</dbReference>
<dbReference type="InterPro" id="IPR036217">
    <property type="entry name" value="MethylDNA_cys_MeTrfase_DNAb"/>
</dbReference>
<dbReference type="SUPFAM" id="SSF53155">
    <property type="entry name" value="Methylated DNA-protein cysteine methyltransferase domain"/>
    <property type="match status" value="1"/>
</dbReference>
<comment type="similarity">
    <text evidence="3 10">Belongs to the MGMT family.</text>
</comment>